<comment type="caution">
    <text evidence="2">The sequence shown here is derived from an EMBL/GenBank/DDBJ whole genome shotgun (WGS) entry which is preliminary data.</text>
</comment>
<name>A0A2T7NES7_POMCA</name>
<feature type="signal peptide" evidence="1">
    <location>
        <begin position="1"/>
        <end position="20"/>
    </location>
</feature>
<protein>
    <recommendedName>
        <fullName evidence="4">Chitin-binding type-4 domain-containing protein</fullName>
    </recommendedName>
</protein>
<sequence>MTLVLSILVCASLLPALTAAGTVYTRWGNSGCASEEATVYSGYVGGSFNNKSGSGANFMCLSPNPVPTDVTRPDYSSTVYGTEYQVSNRPENEFDVLCAVCFISNSTANIMIPGTNTCPTGWSSEYTGFLMSGFDGHGGSSEIICVNIKLEGRIDSSANGNGSQLYPTGYICDRPPCHYPSSNTLQCVVCTK</sequence>
<dbReference type="PANTHER" id="PTHR24024:SF18">
    <property type="entry name" value="SHORT-CHAIN COLLAGEN C4-LIKE"/>
    <property type="match status" value="1"/>
</dbReference>
<dbReference type="GO" id="GO:0005615">
    <property type="term" value="C:extracellular space"/>
    <property type="evidence" value="ECO:0007669"/>
    <property type="project" value="TreeGrafter"/>
</dbReference>
<evidence type="ECO:0008006" key="4">
    <source>
        <dbReference type="Google" id="ProtNLM"/>
    </source>
</evidence>
<dbReference type="InterPro" id="IPR051077">
    <property type="entry name" value="Ca-dependent_lectin"/>
</dbReference>
<accession>A0A2T7NES7</accession>
<feature type="chain" id="PRO_5015717349" description="Chitin-binding type-4 domain-containing protein" evidence="1">
    <location>
        <begin position="21"/>
        <end position="192"/>
    </location>
</feature>
<dbReference type="AlphaFoldDB" id="A0A2T7NES7"/>
<gene>
    <name evidence="2" type="ORF">C0Q70_20156</name>
</gene>
<organism evidence="2 3">
    <name type="scientific">Pomacea canaliculata</name>
    <name type="common">Golden apple snail</name>
    <dbReference type="NCBI Taxonomy" id="400727"/>
    <lineage>
        <taxon>Eukaryota</taxon>
        <taxon>Metazoa</taxon>
        <taxon>Spiralia</taxon>
        <taxon>Lophotrochozoa</taxon>
        <taxon>Mollusca</taxon>
        <taxon>Gastropoda</taxon>
        <taxon>Caenogastropoda</taxon>
        <taxon>Architaenioglossa</taxon>
        <taxon>Ampullarioidea</taxon>
        <taxon>Ampullariidae</taxon>
        <taxon>Pomacea</taxon>
    </lineage>
</organism>
<evidence type="ECO:0000313" key="3">
    <source>
        <dbReference type="Proteomes" id="UP000245119"/>
    </source>
</evidence>
<dbReference type="OrthoDB" id="6086925at2759"/>
<dbReference type="EMBL" id="PZQS01000013">
    <property type="protein sequence ID" value="PVD19666.1"/>
    <property type="molecule type" value="Genomic_DNA"/>
</dbReference>
<proteinExistence type="predicted"/>
<keyword evidence="3" id="KW-1185">Reference proteome</keyword>
<dbReference type="PANTHER" id="PTHR24024">
    <property type="entry name" value="PULMONARY SURFACTANT-ASSOCIATED PROTEIN A"/>
    <property type="match status" value="1"/>
</dbReference>
<reference evidence="2 3" key="1">
    <citation type="submission" date="2018-04" db="EMBL/GenBank/DDBJ databases">
        <title>The genome of golden apple snail Pomacea canaliculata provides insight into stress tolerance and invasive adaptation.</title>
        <authorList>
            <person name="Liu C."/>
            <person name="Liu B."/>
            <person name="Ren Y."/>
            <person name="Zhang Y."/>
            <person name="Wang H."/>
            <person name="Li S."/>
            <person name="Jiang F."/>
            <person name="Yin L."/>
            <person name="Zhang G."/>
            <person name="Qian W."/>
            <person name="Fan W."/>
        </authorList>
    </citation>
    <scope>NUCLEOTIDE SEQUENCE [LARGE SCALE GENOMIC DNA]</scope>
    <source>
        <strain evidence="2">SZHN2017</strain>
        <tissue evidence="2">Muscle</tissue>
    </source>
</reference>
<dbReference type="Proteomes" id="UP000245119">
    <property type="component" value="Linkage Group LG13"/>
</dbReference>
<evidence type="ECO:0000313" key="2">
    <source>
        <dbReference type="EMBL" id="PVD19666.1"/>
    </source>
</evidence>
<keyword evidence="1" id="KW-0732">Signal</keyword>
<evidence type="ECO:0000256" key="1">
    <source>
        <dbReference type="SAM" id="SignalP"/>
    </source>
</evidence>